<feature type="binding site" evidence="15">
    <location>
        <position position="470"/>
    </location>
    <ligand>
        <name>Mg(2+)</name>
        <dbReference type="ChEBI" id="CHEBI:18420"/>
        <note>shared with alpha subunit</note>
    </ligand>
</feature>
<evidence type="ECO:0000259" key="18">
    <source>
        <dbReference type="PROSITE" id="PS51447"/>
    </source>
</evidence>
<organism evidence="20 21">
    <name type="scientific">Butyricicoccus pullicaecorum</name>
    <dbReference type="NCBI Taxonomy" id="501571"/>
    <lineage>
        <taxon>Bacteria</taxon>
        <taxon>Bacillati</taxon>
        <taxon>Bacillota</taxon>
        <taxon>Clostridia</taxon>
        <taxon>Eubacteriales</taxon>
        <taxon>Butyricicoccaceae</taxon>
        <taxon>Butyricicoccus</taxon>
    </lineage>
</organism>
<keyword evidence="4 15" id="KW-0963">Cytoplasm</keyword>
<dbReference type="InterPro" id="IPR005146">
    <property type="entry name" value="B3/B4_tRNA-bd"/>
</dbReference>
<evidence type="ECO:0000256" key="2">
    <source>
        <dbReference type="ARBA" id="ARBA00008653"/>
    </source>
</evidence>
<evidence type="ECO:0000256" key="11">
    <source>
        <dbReference type="ARBA" id="ARBA00022884"/>
    </source>
</evidence>
<dbReference type="Gene3D" id="2.40.50.140">
    <property type="entry name" value="Nucleic acid-binding proteins"/>
    <property type="match status" value="1"/>
</dbReference>
<dbReference type="InterPro" id="IPR020825">
    <property type="entry name" value="Phe-tRNA_synthase-like_B3/B4"/>
</dbReference>
<dbReference type="FunFam" id="3.50.40.10:FF:000001">
    <property type="entry name" value="Phenylalanine--tRNA ligase beta subunit"/>
    <property type="match status" value="1"/>
</dbReference>
<dbReference type="FunFam" id="3.30.70.380:FF:000001">
    <property type="entry name" value="Phenylalanine--tRNA ligase beta subunit"/>
    <property type="match status" value="1"/>
</dbReference>
<dbReference type="CDD" id="cd00769">
    <property type="entry name" value="PheRS_beta_core"/>
    <property type="match status" value="1"/>
</dbReference>
<evidence type="ECO:0000259" key="19">
    <source>
        <dbReference type="PROSITE" id="PS51483"/>
    </source>
</evidence>
<evidence type="ECO:0000256" key="8">
    <source>
        <dbReference type="ARBA" id="ARBA00022741"/>
    </source>
</evidence>
<keyword evidence="10 15" id="KW-0460">Magnesium</keyword>
<dbReference type="Pfam" id="PF17759">
    <property type="entry name" value="tRNA_synthFbeta"/>
    <property type="match status" value="1"/>
</dbReference>
<evidence type="ECO:0000256" key="3">
    <source>
        <dbReference type="ARBA" id="ARBA00011209"/>
    </source>
</evidence>
<keyword evidence="12 15" id="KW-0648">Protein biosynthesis</keyword>
<dbReference type="GO" id="GO:0016740">
    <property type="term" value="F:transferase activity"/>
    <property type="evidence" value="ECO:0007669"/>
    <property type="project" value="UniProtKB-ARBA"/>
</dbReference>
<dbReference type="InterPro" id="IPR033714">
    <property type="entry name" value="tRNA_bind_bactPheRS"/>
</dbReference>
<dbReference type="SMART" id="SM00896">
    <property type="entry name" value="FDX-ACB"/>
    <property type="match status" value="1"/>
</dbReference>
<dbReference type="CDD" id="cd02796">
    <property type="entry name" value="tRNA_bind_bactPheRS"/>
    <property type="match status" value="1"/>
</dbReference>
<comment type="cofactor">
    <cofactor evidence="15">
        <name>Mg(2+)</name>
        <dbReference type="ChEBI" id="CHEBI:18420"/>
    </cofactor>
    <text evidence="15">Binds 2 magnesium ions per tetramer.</text>
</comment>
<dbReference type="InterPro" id="IPR045864">
    <property type="entry name" value="aa-tRNA-synth_II/BPL/LPL"/>
</dbReference>
<dbReference type="PANTHER" id="PTHR10947:SF0">
    <property type="entry name" value="PHENYLALANINE--TRNA LIGASE BETA SUBUNIT"/>
    <property type="match status" value="1"/>
</dbReference>
<evidence type="ECO:0000256" key="10">
    <source>
        <dbReference type="ARBA" id="ARBA00022842"/>
    </source>
</evidence>
<dbReference type="FunFam" id="2.40.50.140:FF:000045">
    <property type="entry name" value="Phenylalanine--tRNA ligase beta subunit"/>
    <property type="match status" value="1"/>
</dbReference>
<dbReference type="InterPro" id="IPR005147">
    <property type="entry name" value="tRNA_synthase_B5-dom"/>
</dbReference>
<evidence type="ECO:0000256" key="15">
    <source>
        <dbReference type="HAMAP-Rule" id="MF_00283"/>
    </source>
</evidence>
<dbReference type="SUPFAM" id="SSF54991">
    <property type="entry name" value="Anticodon-binding domain of PheRS"/>
    <property type="match status" value="1"/>
</dbReference>
<dbReference type="Pfam" id="PF03483">
    <property type="entry name" value="B3_4"/>
    <property type="match status" value="1"/>
</dbReference>
<dbReference type="Gene3D" id="3.30.56.10">
    <property type="match status" value="2"/>
</dbReference>
<feature type="domain" description="TRNA-binding" evidence="17">
    <location>
        <begin position="40"/>
        <end position="158"/>
    </location>
</feature>
<dbReference type="GO" id="GO:0000287">
    <property type="term" value="F:magnesium ion binding"/>
    <property type="evidence" value="ECO:0007669"/>
    <property type="project" value="UniProtKB-UniRule"/>
</dbReference>
<dbReference type="SUPFAM" id="SSF50249">
    <property type="entry name" value="Nucleic acid-binding proteins"/>
    <property type="match status" value="1"/>
</dbReference>
<reference evidence="21" key="1">
    <citation type="submission" date="2017-04" db="EMBL/GenBank/DDBJ databases">
        <title>Function of individual gut microbiota members based on whole genome sequencing of pure cultures obtained from chicken caecum.</title>
        <authorList>
            <person name="Medvecky M."/>
            <person name="Cejkova D."/>
            <person name="Polansky O."/>
            <person name="Karasova D."/>
            <person name="Kubasova T."/>
            <person name="Cizek A."/>
            <person name="Rychlik I."/>
        </authorList>
    </citation>
    <scope>NUCLEOTIDE SEQUENCE [LARGE SCALE GENOMIC DNA]</scope>
    <source>
        <strain evidence="21">An180</strain>
    </source>
</reference>
<dbReference type="InterPro" id="IPR041616">
    <property type="entry name" value="PheRS_beta_core"/>
</dbReference>
<dbReference type="InterPro" id="IPR036690">
    <property type="entry name" value="Fdx_antiC-bd_sf"/>
</dbReference>
<dbReference type="Gene3D" id="3.50.40.10">
    <property type="entry name" value="Phenylalanyl-trna Synthetase, Chain B, domain 3"/>
    <property type="match status" value="1"/>
</dbReference>
<sequence>MKLPLSWLKDYTNIDGISLKEYAAALTMSGSKVEGIENLGAEIDNVVTGEILSVEKHPDSDHLVICQLNVGQEEPVQIVTGAPNITPETVGCICPVALHKSTLPGGVKITKGKLRGVVSNGMMCSFQELGIDHGCVPYACENGILLLPEGTPVGADIKDVLGLNEDVVEFEITSNRPDCLSMIGLARETAATFDRPFAVHEPVVKGCGDDIKNYISVEVKEPELCPRYTAKVVKNIKIEPSPAWLRERLNAAGVRPINNIVDITNYVMLEYGQPMHAFDYACLSDGKIVVRRPVEGEAIQTLDGQDRAITNEMLAICDGSKPVAVAGVMGGANSEITDSTKTVVFESACFHGATVRITAKALGMRTEASGRFEKGLDPNLTMPALLRACELVEELGAGEVIDGVIDVYPGKQPAKTLPFEPEKINALLGIDLTPEQQIAYLERLEFRVEDGVIIVPDFRVDIARMCDVAEEVARMYGYDNIPTTLYAGEMVQGEYTPKQQLERDASAVCRMAGFDEAMSHSFISPKFYDAINLPADDVRRISTTILNPLGEDFSVMRTTVLPSMLDNLAHNHAHRNPTASLFEMGTIYTPSIKDGKADPEVLPHEEKILTLGTYGQMDFFQFKGVIEAICRELNVKDVSFVPEKTNPSYHPGRCAKVYAGEAYVGVFGAVHPLVSKKYGIGGEVLAAELAIDALFAASDNTKLYQPLPKFPASTRDIAVLCDDEIPVASLEKAIRNAAGSLLENVSLFDVYKGDQIPAGKKSVAYSMSLRAADRTLTDEECDAAMKKAIVALETEFGAVLRG</sequence>
<dbReference type="SMART" id="SM00873">
    <property type="entry name" value="B3_4"/>
    <property type="match status" value="1"/>
</dbReference>
<comment type="catalytic activity">
    <reaction evidence="14 15">
        <text>tRNA(Phe) + L-phenylalanine + ATP = L-phenylalanyl-tRNA(Phe) + AMP + diphosphate + H(+)</text>
        <dbReference type="Rhea" id="RHEA:19413"/>
        <dbReference type="Rhea" id="RHEA-COMP:9668"/>
        <dbReference type="Rhea" id="RHEA-COMP:9699"/>
        <dbReference type="ChEBI" id="CHEBI:15378"/>
        <dbReference type="ChEBI" id="CHEBI:30616"/>
        <dbReference type="ChEBI" id="CHEBI:33019"/>
        <dbReference type="ChEBI" id="CHEBI:58095"/>
        <dbReference type="ChEBI" id="CHEBI:78442"/>
        <dbReference type="ChEBI" id="CHEBI:78531"/>
        <dbReference type="ChEBI" id="CHEBI:456215"/>
        <dbReference type="EC" id="6.1.1.20"/>
    </reaction>
</comment>
<keyword evidence="7 15" id="KW-0479">Metal-binding</keyword>
<dbReference type="InterPro" id="IPR005121">
    <property type="entry name" value="Fdx_antiC-bd"/>
</dbReference>
<feature type="binding site" evidence="15">
    <location>
        <position position="471"/>
    </location>
    <ligand>
        <name>Mg(2+)</name>
        <dbReference type="ChEBI" id="CHEBI:18420"/>
        <note>shared with alpha subunit</note>
    </ligand>
</feature>
<dbReference type="Proteomes" id="UP000195897">
    <property type="component" value="Unassembled WGS sequence"/>
</dbReference>
<dbReference type="SUPFAM" id="SSF56037">
    <property type="entry name" value="PheT/TilS domain"/>
    <property type="match status" value="1"/>
</dbReference>
<evidence type="ECO:0000256" key="6">
    <source>
        <dbReference type="ARBA" id="ARBA00022598"/>
    </source>
</evidence>
<dbReference type="InterPro" id="IPR004532">
    <property type="entry name" value="Phe-tRNA-ligase_IIc_bsu_bact"/>
</dbReference>
<name>A0A1Y4LHX1_9FIRM</name>
<accession>A0A1Y4LHX1</accession>
<feature type="binding site" evidence="15">
    <location>
        <position position="467"/>
    </location>
    <ligand>
        <name>Mg(2+)</name>
        <dbReference type="ChEBI" id="CHEBI:18420"/>
        <note>shared with alpha subunit</note>
    </ligand>
</feature>
<comment type="subunit">
    <text evidence="3 15">Tetramer of two alpha and two beta subunits.</text>
</comment>
<comment type="caution">
    <text evidence="20">The sequence shown here is derived from an EMBL/GenBank/DDBJ whole genome shotgun (WGS) entry which is preliminary data.</text>
</comment>
<evidence type="ECO:0000256" key="14">
    <source>
        <dbReference type="ARBA" id="ARBA00049255"/>
    </source>
</evidence>
<dbReference type="GO" id="GO:0005524">
    <property type="term" value="F:ATP binding"/>
    <property type="evidence" value="ECO:0007669"/>
    <property type="project" value="UniProtKB-UniRule"/>
</dbReference>
<dbReference type="Pfam" id="PF01588">
    <property type="entry name" value="tRNA_bind"/>
    <property type="match status" value="1"/>
</dbReference>
<dbReference type="PROSITE" id="PS51483">
    <property type="entry name" value="B5"/>
    <property type="match status" value="1"/>
</dbReference>
<keyword evidence="9 15" id="KW-0067">ATP-binding</keyword>
<dbReference type="SUPFAM" id="SSF55681">
    <property type="entry name" value="Class II aaRS and biotin synthetases"/>
    <property type="match status" value="1"/>
</dbReference>
<feature type="domain" description="B5" evidence="19">
    <location>
        <begin position="412"/>
        <end position="483"/>
    </location>
</feature>
<evidence type="ECO:0000256" key="12">
    <source>
        <dbReference type="ARBA" id="ARBA00022917"/>
    </source>
</evidence>
<comment type="subcellular location">
    <subcellularLocation>
        <location evidence="1 15">Cytoplasm</location>
    </subcellularLocation>
</comment>
<dbReference type="HAMAP" id="MF_00283">
    <property type="entry name" value="Phe_tRNA_synth_beta1"/>
    <property type="match status" value="1"/>
</dbReference>
<gene>
    <name evidence="15" type="primary">pheT</name>
    <name evidence="20" type="ORF">B5F17_03870</name>
</gene>
<dbReference type="AlphaFoldDB" id="A0A1Y4LHX1"/>
<evidence type="ECO:0000313" key="21">
    <source>
        <dbReference type="Proteomes" id="UP000195897"/>
    </source>
</evidence>
<evidence type="ECO:0000256" key="4">
    <source>
        <dbReference type="ARBA" id="ARBA00022490"/>
    </source>
</evidence>
<dbReference type="GO" id="GO:0140096">
    <property type="term" value="F:catalytic activity, acting on a protein"/>
    <property type="evidence" value="ECO:0007669"/>
    <property type="project" value="UniProtKB-ARBA"/>
</dbReference>
<protein>
    <recommendedName>
        <fullName evidence="15">Phenylalanine--tRNA ligase beta subunit</fullName>
        <ecNumber evidence="15">6.1.1.20</ecNumber>
    </recommendedName>
    <alternativeName>
        <fullName evidence="15">Phenylalanyl-tRNA synthetase beta subunit</fullName>
        <shortName evidence="15">PheRS</shortName>
    </alternativeName>
</protein>
<dbReference type="GO" id="GO:0004826">
    <property type="term" value="F:phenylalanine-tRNA ligase activity"/>
    <property type="evidence" value="ECO:0007669"/>
    <property type="project" value="UniProtKB-UniRule"/>
</dbReference>
<dbReference type="GO" id="GO:0000049">
    <property type="term" value="F:tRNA binding"/>
    <property type="evidence" value="ECO:0007669"/>
    <property type="project" value="UniProtKB-UniRule"/>
</dbReference>
<evidence type="ECO:0000256" key="5">
    <source>
        <dbReference type="ARBA" id="ARBA00022555"/>
    </source>
</evidence>
<feature type="domain" description="FDX-ACB" evidence="18">
    <location>
        <begin position="708"/>
        <end position="801"/>
    </location>
</feature>
<dbReference type="GO" id="GO:0009328">
    <property type="term" value="C:phenylalanine-tRNA ligase complex"/>
    <property type="evidence" value="ECO:0007669"/>
    <property type="project" value="TreeGrafter"/>
</dbReference>
<dbReference type="PROSITE" id="PS50886">
    <property type="entry name" value="TRBD"/>
    <property type="match status" value="1"/>
</dbReference>
<feature type="binding site" evidence="15">
    <location>
        <position position="461"/>
    </location>
    <ligand>
        <name>Mg(2+)</name>
        <dbReference type="ChEBI" id="CHEBI:18420"/>
        <note>shared with alpha subunit</note>
    </ligand>
</feature>
<evidence type="ECO:0000256" key="7">
    <source>
        <dbReference type="ARBA" id="ARBA00022723"/>
    </source>
</evidence>
<comment type="similarity">
    <text evidence="2 15">Belongs to the phenylalanyl-tRNA synthetase beta subunit family. Type 1 subfamily.</text>
</comment>
<evidence type="ECO:0000256" key="9">
    <source>
        <dbReference type="ARBA" id="ARBA00022840"/>
    </source>
</evidence>
<keyword evidence="5 16" id="KW-0820">tRNA-binding</keyword>
<dbReference type="GO" id="GO:0006432">
    <property type="term" value="P:phenylalanyl-tRNA aminoacylation"/>
    <property type="evidence" value="ECO:0007669"/>
    <property type="project" value="UniProtKB-UniRule"/>
</dbReference>
<proteinExistence type="inferred from homology"/>
<dbReference type="PANTHER" id="PTHR10947">
    <property type="entry name" value="PHENYLALANYL-TRNA SYNTHETASE BETA CHAIN AND LEUCINE-RICH REPEAT-CONTAINING PROTEIN 47"/>
    <property type="match status" value="1"/>
</dbReference>
<dbReference type="InterPro" id="IPR009061">
    <property type="entry name" value="DNA-bd_dom_put_sf"/>
</dbReference>
<dbReference type="EMBL" id="NFKK01000003">
    <property type="protein sequence ID" value="OUP53732.1"/>
    <property type="molecule type" value="Genomic_DNA"/>
</dbReference>
<keyword evidence="11 16" id="KW-0694">RNA-binding</keyword>
<keyword evidence="8 15" id="KW-0547">Nucleotide-binding</keyword>
<dbReference type="PROSITE" id="PS51447">
    <property type="entry name" value="FDX_ACB"/>
    <property type="match status" value="1"/>
</dbReference>
<dbReference type="NCBIfam" id="TIGR00472">
    <property type="entry name" value="pheT_bact"/>
    <property type="match status" value="1"/>
</dbReference>
<dbReference type="Gene3D" id="3.30.70.380">
    <property type="entry name" value="Ferrodoxin-fold anticodon-binding domain"/>
    <property type="match status" value="1"/>
</dbReference>
<dbReference type="InterPro" id="IPR045060">
    <property type="entry name" value="Phe-tRNA-ligase_IIc_bsu"/>
</dbReference>
<dbReference type="Pfam" id="PF03484">
    <property type="entry name" value="B5"/>
    <property type="match status" value="1"/>
</dbReference>
<dbReference type="InterPro" id="IPR012340">
    <property type="entry name" value="NA-bd_OB-fold"/>
</dbReference>
<evidence type="ECO:0000313" key="20">
    <source>
        <dbReference type="EMBL" id="OUP53732.1"/>
    </source>
</evidence>
<dbReference type="EC" id="6.1.1.20" evidence="15"/>
<evidence type="ECO:0000256" key="16">
    <source>
        <dbReference type="PROSITE-ProRule" id="PRU00209"/>
    </source>
</evidence>
<dbReference type="RefSeq" id="WP_087371024.1">
    <property type="nucleotide sequence ID" value="NZ_NFKK01000003.1"/>
</dbReference>
<evidence type="ECO:0000256" key="1">
    <source>
        <dbReference type="ARBA" id="ARBA00004496"/>
    </source>
</evidence>
<keyword evidence="6 15" id="KW-0436">Ligase</keyword>
<dbReference type="SUPFAM" id="SSF46955">
    <property type="entry name" value="Putative DNA-binding domain"/>
    <property type="match status" value="1"/>
</dbReference>
<dbReference type="Gene3D" id="3.30.930.10">
    <property type="entry name" value="Bira Bifunctional Protein, Domain 2"/>
    <property type="match status" value="1"/>
</dbReference>
<dbReference type="Pfam" id="PF03147">
    <property type="entry name" value="FDX-ACB"/>
    <property type="match status" value="1"/>
</dbReference>
<dbReference type="InterPro" id="IPR002547">
    <property type="entry name" value="tRNA-bd_dom"/>
</dbReference>
<keyword evidence="13 15" id="KW-0030">Aminoacyl-tRNA synthetase</keyword>
<dbReference type="SMART" id="SM00874">
    <property type="entry name" value="B5"/>
    <property type="match status" value="1"/>
</dbReference>
<evidence type="ECO:0000259" key="17">
    <source>
        <dbReference type="PROSITE" id="PS50886"/>
    </source>
</evidence>
<evidence type="ECO:0000256" key="13">
    <source>
        <dbReference type="ARBA" id="ARBA00023146"/>
    </source>
</evidence>